<sequence length="1371" mass="143266">MSDSQWNLSVRLTGQGSDLARTLRSTARDARAASRDVNTLRRDIDRLRQSARNNIRVRVRLDAGSLRNDLRTALTSAGAGQGLSVDLRLGNAMQLRREVSDAVRWAAWGHRIEIPIGLRDPNQLRRDVSAAVRRAQQNQTIRIRVTADTSGLNGLTNNLNAGGGNSGGGGGARDLLMGLLLLAPAIVPLTTALAPLPGILAASGTAATAFGIAVAGQIAPLSEVADAEQKYQDAVREHGAGSAEAAKAQLAYQQQLAALPPATQEAAAGLTNLKDSYRQWTDSIAGDTMQPVVHSLALMDALLPHLTPQAKSFSRELDRVITLAGGAVATPGFDAASDRFADFTDRTLDSMGDKLVHVLRLLSEGQVDGPLSSVLDYINANGDEARETLGNLGDAVGNLFEGAANAGPTMLSLVNAVAKLVGALPPELIGIVVQLAAGLKLVQLAGAGAAAIAGGIAALGARIAALQAASAAAGGGLAGLSAAFATLSTAAKATLIASGIGILLVALSQLSEMGKEAPPDVDKLTTSLRTLGTTGKVSGEAARSFGKDLSGLADSLQKVKDPEGLDQVQQSIVSFFGTDSTPIKDAKEQIDAVDKALANLVKNGQAELAADALDMLVRKLKDQGFTSAEIRGQMDDYKSALADAAFEQELAAASMGIFGDAAQQTSATLDAQKGAVDGLRASILALNETNRSAHDAQTQFEKAIDDLTASFKEHGATLDADTEAGRANRDMMSAASKAQDELIASGIAAGDSFTSMSRKSGELRTEMMRLATEAFGGNTKKAREYVNTLLGTPEQVATLIKLEKQEAQRGLEEVRAAIKATPNAHSVTVSTLNAAAIAALEAVGLKTRELPNGYTEVYTAEGEAIGSIDAVRRALEALDGKTANTYVTTTKHYINITENRTINTGKGGRGPNAQADGSVLDFYADGGIQRGGRRYFANGAENHVAQFAPAGSWRMWAEPETGGEAYIPLALSKRVRSRAIAEEAVRRLGGNPEAIQWNANGSVTDWRYDPQTGSLYSPSDAGSAGNKTKKVKGKEISYFDLGAVESKIRSASRATLAWNADLQKVADRVGGDVAEALASMGKEGVKLADKMANGSTKYINEMAAALRNLQKVAKASLTDYTRQLGNANKLNKDFADDLAKLAAMGYGDLAAQLAEQNDTAAQQLADAASKDKGKAAKANAAAKTANNALTAEQVQDLVQIIAAIKTNKTGIHDVAATTGLGEDVIIDVANKAKAQISKSLGSRASRFLSDLTKANRHMAYADGGIRAGMYATQAGIIRFAEPETRGEAFIPLGENKRRTAMPVLADVAHRFGVGLTDGRSGRPLIIVRSGDTINVPVTNANQHATPSDIGAQVGYQFRRAKRGGVSSRAVA</sequence>
<dbReference type="RefSeq" id="WP_346186393.1">
    <property type="nucleotide sequence ID" value="NZ_BAABCE010000027.1"/>
</dbReference>
<evidence type="ECO:0000313" key="1">
    <source>
        <dbReference type="EMBL" id="GAA3591454.1"/>
    </source>
</evidence>
<dbReference type="EMBL" id="BAABCE010000027">
    <property type="protein sequence ID" value="GAA3591454.1"/>
    <property type="molecule type" value="Genomic_DNA"/>
</dbReference>
<gene>
    <name evidence="1" type="ORF">GCM10022295_86370</name>
</gene>
<proteinExistence type="predicted"/>
<dbReference type="Proteomes" id="UP001500707">
    <property type="component" value="Unassembled WGS sequence"/>
</dbReference>
<keyword evidence="2" id="KW-1185">Reference proteome</keyword>
<evidence type="ECO:0000313" key="2">
    <source>
        <dbReference type="Proteomes" id="UP001500707"/>
    </source>
</evidence>
<protein>
    <submittedName>
        <fullName evidence="1">Uncharacterized protein</fullName>
    </submittedName>
</protein>
<organism evidence="1 2">
    <name type="scientific">Streptomyces osmaniensis</name>
    <dbReference type="NCBI Taxonomy" id="593134"/>
    <lineage>
        <taxon>Bacteria</taxon>
        <taxon>Bacillati</taxon>
        <taxon>Actinomycetota</taxon>
        <taxon>Actinomycetes</taxon>
        <taxon>Kitasatosporales</taxon>
        <taxon>Streptomycetaceae</taxon>
        <taxon>Streptomyces</taxon>
    </lineage>
</organism>
<reference evidence="2" key="1">
    <citation type="journal article" date="2019" name="Int. J. Syst. Evol. Microbiol.">
        <title>The Global Catalogue of Microorganisms (GCM) 10K type strain sequencing project: providing services to taxonomists for standard genome sequencing and annotation.</title>
        <authorList>
            <consortium name="The Broad Institute Genomics Platform"/>
            <consortium name="The Broad Institute Genome Sequencing Center for Infectious Disease"/>
            <person name="Wu L."/>
            <person name="Ma J."/>
        </authorList>
    </citation>
    <scope>NUCLEOTIDE SEQUENCE [LARGE SCALE GENOMIC DNA]</scope>
    <source>
        <strain evidence="2">JCM 17656</strain>
    </source>
</reference>
<comment type="caution">
    <text evidence="1">The sequence shown here is derived from an EMBL/GenBank/DDBJ whole genome shotgun (WGS) entry which is preliminary data.</text>
</comment>
<accession>A0ABP6YWK8</accession>
<name>A0ABP6YWK8_9ACTN</name>